<keyword evidence="5" id="KW-0413">Isomerase</keyword>
<dbReference type="InterPro" id="IPR017853">
    <property type="entry name" value="GH"/>
</dbReference>
<dbReference type="PROSITE" id="PS00170">
    <property type="entry name" value="CSA_PPIASE_1"/>
    <property type="match status" value="1"/>
</dbReference>
<dbReference type="PROSITE" id="PS50072">
    <property type="entry name" value="CSA_PPIASE_2"/>
    <property type="match status" value="1"/>
</dbReference>
<evidence type="ECO:0000256" key="4">
    <source>
        <dbReference type="ARBA" id="ARBA00023110"/>
    </source>
</evidence>
<dbReference type="GO" id="GO:0005737">
    <property type="term" value="C:cytoplasm"/>
    <property type="evidence" value="ECO:0007669"/>
    <property type="project" value="TreeGrafter"/>
</dbReference>
<dbReference type="Pfam" id="PF00160">
    <property type="entry name" value="Pro_isomerase"/>
    <property type="match status" value="1"/>
</dbReference>
<comment type="catalytic activity">
    <reaction evidence="1">
        <text>[protein]-peptidylproline (omega=180) = [protein]-peptidylproline (omega=0)</text>
        <dbReference type="Rhea" id="RHEA:16237"/>
        <dbReference type="Rhea" id="RHEA-COMP:10747"/>
        <dbReference type="Rhea" id="RHEA-COMP:10748"/>
        <dbReference type="ChEBI" id="CHEBI:83833"/>
        <dbReference type="ChEBI" id="CHEBI:83834"/>
        <dbReference type="EC" id="5.2.1.8"/>
    </reaction>
</comment>
<dbReference type="AlphaFoldDB" id="A0A9W8BBJ3"/>
<dbReference type="GO" id="GO:0003755">
    <property type="term" value="F:peptidyl-prolyl cis-trans isomerase activity"/>
    <property type="evidence" value="ECO:0007669"/>
    <property type="project" value="UniProtKB-KW"/>
</dbReference>
<keyword evidence="4" id="KW-0697">Rotamase</keyword>
<dbReference type="GO" id="GO:0016018">
    <property type="term" value="F:cyclosporin A binding"/>
    <property type="evidence" value="ECO:0007669"/>
    <property type="project" value="TreeGrafter"/>
</dbReference>
<dbReference type="InterPro" id="IPR000504">
    <property type="entry name" value="RRM_dom"/>
</dbReference>
<dbReference type="SUPFAM" id="SSF51445">
    <property type="entry name" value="(Trans)glycosidases"/>
    <property type="match status" value="1"/>
</dbReference>
<name>A0A9W8BBJ3_9FUNG</name>
<dbReference type="Proteomes" id="UP001150907">
    <property type="component" value="Unassembled WGS sequence"/>
</dbReference>
<evidence type="ECO:0000256" key="6">
    <source>
        <dbReference type="ARBA" id="ARBA00049785"/>
    </source>
</evidence>
<dbReference type="GO" id="GO:0003723">
    <property type="term" value="F:RNA binding"/>
    <property type="evidence" value="ECO:0007669"/>
    <property type="project" value="UniProtKB-UniRule"/>
</dbReference>
<dbReference type="Gene3D" id="3.30.70.330">
    <property type="match status" value="1"/>
</dbReference>
<gene>
    <name evidence="10" type="ORF">H4R26_003221</name>
</gene>
<evidence type="ECO:0000259" key="8">
    <source>
        <dbReference type="PROSITE" id="PS50072"/>
    </source>
</evidence>
<dbReference type="EMBL" id="JANBQF010000243">
    <property type="protein sequence ID" value="KAJ2003142.1"/>
    <property type="molecule type" value="Genomic_DNA"/>
</dbReference>
<evidence type="ECO:0000256" key="2">
    <source>
        <dbReference type="ARBA" id="ARBA00013194"/>
    </source>
</evidence>
<proteinExistence type="predicted"/>
<dbReference type="InterPro" id="IPR029000">
    <property type="entry name" value="Cyclophilin-like_dom_sf"/>
</dbReference>
<accession>A0A9W8BBJ3</accession>
<feature type="non-terminal residue" evidence="10">
    <location>
        <position position="1"/>
    </location>
</feature>
<feature type="domain" description="RRM" evidence="9">
    <location>
        <begin position="81"/>
        <end position="160"/>
    </location>
</feature>
<keyword evidence="11" id="KW-1185">Reference proteome</keyword>
<dbReference type="PRINTS" id="PR00153">
    <property type="entry name" value="CSAPPISMRASE"/>
</dbReference>
<evidence type="ECO:0000256" key="1">
    <source>
        <dbReference type="ARBA" id="ARBA00000971"/>
    </source>
</evidence>
<dbReference type="InterPro" id="IPR002130">
    <property type="entry name" value="Cyclophilin-type_PPIase_dom"/>
</dbReference>
<dbReference type="SUPFAM" id="SSF54928">
    <property type="entry name" value="RNA-binding domain, RBD"/>
    <property type="match status" value="1"/>
</dbReference>
<evidence type="ECO:0000313" key="10">
    <source>
        <dbReference type="EMBL" id="KAJ2003142.1"/>
    </source>
</evidence>
<dbReference type="PROSITE" id="PS50102">
    <property type="entry name" value="RRM"/>
    <property type="match status" value="1"/>
</dbReference>
<evidence type="ECO:0000256" key="5">
    <source>
        <dbReference type="ARBA" id="ARBA00023235"/>
    </source>
</evidence>
<dbReference type="SUPFAM" id="SSF50891">
    <property type="entry name" value="Cyclophilin-like"/>
    <property type="match status" value="1"/>
</dbReference>
<dbReference type="CDD" id="cd12347">
    <property type="entry name" value="RRM_PPIE"/>
    <property type="match status" value="1"/>
</dbReference>
<dbReference type="Pfam" id="PF00076">
    <property type="entry name" value="RRM_1"/>
    <property type="match status" value="1"/>
</dbReference>
<evidence type="ECO:0000256" key="7">
    <source>
        <dbReference type="PROSITE-ProRule" id="PRU00176"/>
    </source>
</evidence>
<dbReference type="PANTHER" id="PTHR11071">
    <property type="entry name" value="PEPTIDYL-PROLYL CIS-TRANS ISOMERASE"/>
    <property type="match status" value="1"/>
</dbReference>
<evidence type="ECO:0000256" key="3">
    <source>
        <dbReference type="ARBA" id="ARBA00022884"/>
    </source>
</evidence>
<dbReference type="Gene3D" id="2.40.100.10">
    <property type="entry name" value="Cyclophilin-like"/>
    <property type="match status" value="1"/>
</dbReference>
<dbReference type="InterPro" id="IPR035979">
    <property type="entry name" value="RBD_domain_sf"/>
</dbReference>
<feature type="domain" description="PPIase cyclophilin-type" evidence="8">
    <location>
        <begin position="205"/>
        <end position="363"/>
    </location>
</feature>
<dbReference type="SMART" id="SM00360">
    <property type="entry name" value="RRM"/>
    <property type="match status" value="1"/>
</dbReference>
<dbReference type="EC" id="5.2.1.8" evidence="2"/>
<protein>
    <recommendedName>
        <fullName evidence="2">peptidylprolyl isomerase</fullName>
        <ecNumber evidence="2">5.2.1.8</ecNumber>
    </recommendedName>
    <alternativeName>
        <fullName evidence="6">Cyclophilin E</fullName>
    </alternativeName>
</protein>
<dbReference type="InterPro" id="IPR012677">
    <property type="entry name" value="Nucleotide-bd_a/b_plait_sf"/>
</dbReference>
<dbReference type="InterPro" id="IPR020892">
    <property type="entry name" value="Cyclophilin-type_PPIase_CS"/>
</dbReference>
<dbReference type="InterPro" id="IPR034168">
    <property type="entry name" value="PPIE_RRM"/>
</dbReference>
<comment type="caution">
    <text evidence="10">The sequence shown here is derived from an EMBL/GenBank/DDBJ whole genome shotgun (WGS) entry which is preliminary data.</text>
</comment>
<sequence length="364" mass="39192">GWASAGNTGPSPLSLANEIAYAQKFKCAAAAAGYEYFYFEAKNAQWKAGAVLSEQSFGIFNAGFTPKFDFEASMMDAPNKCMLFVSGLDPEVSEQTLHAAFIPFGDIVQITLPPDPSSSNRHRGFGFVEFEDEGDALEAIDNMHDAELFGRTIAVRAARAGALGKSSNGTIFNQDSWLDKNMPTGQPKDVDMSSGPAAVANPRVFIEFAVDGQASGRVELELRKDVAPRTAENFCALCTGERGFGYKDSKVHRIVPGFMIQAGDFERGDGKGGKSIYGEKFADENFELSHDAPGILSMANAGPNTNGSQFFITLDKTPWLDGKHVVFGKVVRGMDIVRMVEALGDENAPLNPKRAITICDSGIV</sequence>
<dbReference type="GO" id="GO:0006457">
    <property type="term" value="P:protein folding"/>
    <property type="evidence" value="ECO:0007669"/>
    <property type="project" value="InterPro"/>
</dbReference>
<dbReference type="OrthoDB" id="407442at2759"/>
<keyword evidence="3 7" id="KW-0694">RNA-binding</keyword>
<dbReference type="PANTHER" id="PTHR11071:SF561">
    <property type="entry name" value="PEPTIDYL-PROLYL CIS-TRANS ISOMERASE D-RELATED"/>
    <property type="match status" value="1"/>
</dbReference>
<organism evidence="10 11">
    <name type="scientific">Coemansia thaxteri</name>
    <dbReference type="NCBI Taxonomy" id="2663907"/>
    <lineage>
        <taxon>Eukaryota</taxon>
        <taxon>Fungi</taxon>
        <taxon>Fungi incertae sedis</taxon>
        <taxon>Zoopagomycota</taxon>
        <taxon>Kickxellomycotina</taxon>
        <taxon>Kickxellomycetes</taxon>
        <taxon>Kickxellales</taxon>
        <taxon>Kickxellaceae</taxon>
        <taxon>Coemansia</taxon>
    </lineage>
</organism>
<evidence type="ECO:0000259" key="9">
    <source>
        <dbReference type="PROSITE" id="PS50102"/>
    </source>
</evidence>
<reference evidence="10" key="1">
    <citation type="submission" date="2022-07" db="EMBL/GenBank/DDBJ databases">
        <title>Phylogenomic reconstructions and comparative analyses of Kickxellomycotina fungi.</title>
        <authorList>
            <person name="Reynolds N.K."/>
            <person name="Stajich J.E."/>
            <person name="Barry K."/>
            <person name="Grigoriev I.V."/>
            <person name="Crous P."/>
            <person name="Smith M.E."/>
        </authorList>
    </citation>
    <scope>NUCLEOTIDE SEQUENCE</scope>
    <source>
        <strain evidence="10">IMI 214461</strain>
    </source>
</reference>
<dbReference type="FunFam" id="2.40.100.10:FF:000013">
    <property type="entry name" value="Peptidyl-prolyl cis-trans isomerase"/>
    <property type="match status" value="1"/>
</dbReference>
<dbReference type="Gene3D" id="3.20.20.80">
    <property type="entry name" value="Glycosidases"/>
    <property type="match status" value="1"/>
</dbReference>
<evidence type="ECO:0000313" key="11">
    <source>
        <dbReference type="Proteomes" id="UP001150907"/>
    </source>
</evidence>